<dbReference type="SUPFAM" id="SSF51197">
    <property type="entry name" value="Clavaminate synthase-like"/>
    <property type="match status" value="1"/>
</dbReference>
<name>A0A2K1R8X9_POPTR</name>
<feature type="domain" description="RING-type" evidence="9">
    <location>
        <begin position="412"/>
        <end position="457"/>
    </location>
</feature>
<dbReference type="PANTHER" id="PTHR12549:SF37">
    <property type="entry name" value="LYSINE-SPECIFIC DEMETHYLASE JMJ26"/>
    <property type="match status" value="1"/>
</dbReference>
<accession>A0A2K1R8X9</accession>
<evidence type="ECO:0000256" key="1">
    <source>
        <dbReference type="ARBA" id="ARBA00004123"/>
    </source>
</evidence>
<comment type="similarity">
    <text evidence="2">Belongs to the JARID1 histone demethylase family.</text>
</comment>
<reference evidence="11" key="2">
    <citation type="submission" date="2017-07" db="EMBL/GenBank/DDBJ databases">
        <title>WGS assembly of Populus trichocarpa.</title>
        <authorList>
            <person name="Tuskan G."/>
            <person name="Difazio S."/>
            <person name="Jansson S."/>
            <person name="Bohlmann J."/>
            <person name="Grigoriev I."/>
            <person name="Hellsten U."/>
            <person name="Putnam N."/>
            <person name="Ralph S."/>
            <person name="Rombauts S."/>
            <person name="Salamov A."/>
            <person name="Schein J."/>
            <person name="Sterck L."/>
            <person name="Aerts A."/>
            <person name="Bhalerao R."/>
            <person name="Bhalerao R."/>
            <person name="Blaudez D."/>
            <person name="Boerjan W."/>
            <person name="Brun A."/>
            <person name="Brunner A."/>
            <person name="Busov V."/>
            <person name="Campbell M."/>
            <person name="Carlson J."/>
            <person name="Chalot M."/>
            <person name="Chapman J."/>
            <person name="Chen G."/>
            <person name="Cooper D."/>
            <person name="Coutinho P."/>
            <person name="Couturier J."/>
            <person name="Covert S."/>
            <person name="Cronk Q."/>
            <person name="Cunningham R."/>
            <person name="Davis J."/>
            <person name="Degroeve S."/>
            <person name="Dejardin A."/>
            <person name="Depamphilis C."/>
            <person name="Detter J."/>
            <person name="Dirks B."/>
            <person name="Dubchak I."/>
            <person name="Duplessis S."/>
            <person name="Ehlting J."/>
            <person name="Ellis B."/>
            <person name="Gendler K."/>
            <person name="Goodstein D."/>
            <person name="Gribskov M."/>
            <person name="Grimwood J."/>
            <person name="Groover A."/>
            <person name="Gunter L."/>
            <person name="Hamberger B."/>
            <person name="Heinze B."/>
            <person name="Helariutta Y."/>
            <person name="Henrissat B."/>
            <person name="Holligan D."/>
            <person name="Holt R."/>
            <person name="Huang W."/>
            <person name="Islam-Faridi N."/>
            <person name="Jones S."/>
            <person name="Jones-Rhoades M."/>
            <person name="Jorgensen R."/>
            <person name="Joshi C."/>
            <person name="Kangasjarvi J."/>
            <person name="Karlsson J."/>
            <person name="Kelleher C."/>
            <person name="Kirkpatrick R."/>
            <person name="Kirst M."/>
            <person name="Kohler A."/>
            <person name="Kalluri U."/>
            <person name="Larimer F."/>
            <person name="Leebens-Mack J."/>
            <person name="Leple J."/>
            <person name="Locascio P."/>
            <person name="Lou Y."/>
            <person name="Lucas S."/>
            <person name="Martin F."/>
            <person name="Montanini B."/>
            <person name="Napoli C."/>
            <person name="Nelson D."/>
            <person name="Nelson C."/>
            <person name="Nieminen K."/>
            <person name="Nilsson O."/>
            <person name="Pereda V."/>
            <person name="Peter G."/>
            <person name="Philippe R."/>
            <person name="Pilate G."/>
            <person name="Poliakov A."/>
            <person name="Razumovskaya J."/>
            <person name="Richardson P."/>
            <person name="Rinaldi C."/>
            <person name="Ritland K."/>
            <person name="Rouze P."/>
            <person name="Ryaboy D."/>
            <person name="Schmutz J."/>
            <person name="Schrader J."/>
            <person name="Segerman B."/>
            <person name="Shin H."/>
            <person name="Siddiqui A."/>
            <person name="Sterky F."/>
            <person name="Terry A."/>
            <person name="Tsai C."/>
            <person name="Uberbacher E."/>
            <person name="Unneberg P."/>
            <person name="Vahala J."/>
            <person name="Wall K."/>
            <person name="Wessler S."/>
            <person name="Yang G."/>
            <person name="Yin T."/>
            <person name="Douglas C."/>
            <person name="Marra M."/>
            <person name="Sandberg G."/>
            <person name="Van De Peer Y."/>
            <person name="Rokhsar D."/>
        </authorList>
    </citation>
    <scope>NUCLEOTIDE SEQUENCE</scope>
    <source>
        <strain evidence="11">Nisqually-1</strain>
    </source>
</reference>
<feature type="region of interest" description="Disordered" evidence="8">
    <location>
        <begin position="68"/>
        <end position="316"/>
    </location>
</feature>
<dbReference type="InterPro" id="IPR045109">
    <property type="entry name" value="LSDs-like"/>
</dbReference>
<feature type="compositionally biased region" description="Acidic residues" evidence="8">
    <location>
        <begin position="96"/>
        <end position="105"/>
    </location>
</feature>
<gene>
    <name evidence="11" type="ORF">POPTR_T037200</name>
</gene>
<dbReference type="Pfam" id="PF02373">
    <property type="entry name" value="JmjC"/>
    <property type="match status" value="1"/>
</dbReference>
<dbReference type="GO" id="GO:0003712">
    <property type="term" value="F:transcription coregulator activity"/>
    <property type="evidence" value="ECO:0000318"/>
    <property type="project" value="GO_Central"/>
</dbReference>
<evidence type="ECO:0000256" key="6">
    <source>
        <dbReference type="ARBA" id="ARBA00023242"/>
    </source>
</evidence>
<reference evidence="11" key="1">
    <citation type="journal article" date="2006" name="Science">
        <title>The genome of black cottonwood, Populus trichocarpa (Torr. &amp; Gray).</title>
        <authorList>
            <person name="Tuskan G.A."/>
            <person name="Difazio S."/>
            <person name="Jansson S."/>
            <person name="Bohlmann J."/>
            <person name="Grigoriev I."/>
            <person name="Hellsten U."/>
            <person name="Putnam N."/>
            <person name="Ralph S."/>
            <person name="Rombauts S."/>
            <person name="Salamov A."/>
            <person name="Schein J."/>
            <person name="Sterck L."/>
            <person name="Aerts A."/>
            <person name="Bhalerao R.R."/>
            <person name="Bhalerao R.P."/>
            <person name="Blaudez D."/>
            <person name="Boerjan W."/>
            <person name="Brun A."/>
            <person name="Brunner A."/>
            <person name="Busov V."/>
            <person name="Campbell M."/>
            <person name="Carlson J."/>
            <person name="Chalot M."/>
            <person name="Chapman J."/>
            <person name="Chen G.L."/>
            <person name="Cooper D."/>
            <person name="Coutinho P.M."/>
            <person name="Couturier J."/>
            <person name="Covert S."/>
            <person name="Cronk Q."/>
            <person name="Cunningham R."/>
            <person name="Davis J."/>
            <person name="Degroeve S."/>
            <person name="Dejardin A."/>
            <person name="Depamphilis C."/>
            <person name="Detter J."/>
            <person name="Dirks B."/>
            <person name="Dubchak I."/>
            <person name="Duplessis S."/>
            <person name="Ehlting J."/>
            <person name="Ellis B."/>
            <person name="Gendler K."/>
            <person name="Goodstein D."/>
            <person name="Gribskov M."/>
            <person name="Grimwood J."/>
            <person name="Groover A."/>
            <person name="Gunter L."/>
            <person name="Hamberger B."/>
            <person name="Heinze B."/>
            <person name="Helariutta Y."/>
            <person name="Henrissat B."/>
            <person name="Holligan D."/>
            <person name="Holt R."/>
            <person name="Huang W."/>
            <person name="Islam-Faridi N."/>
            <person name="Jones S."/>
            <person name="Jones-Rhoades M."/>
            <person name="Jorgensen R."/>
            <person name="Joshi C."/>
            <person name="Kangasjarvi J."/>
            <person name="Karlsson J."/>
            <person name="Kelleher C."/>
            <person name="Kirkpatrick R."/>
            <person name="Kirst M."/>
            <person name="Kohler A."/>
            <person name="Kalluri U."/>
            <person name="Larimer F."/>
            <person name="Leebens-Mack J."/>
            <person name="Leple J.C."/>
            <person name="Locascio P."/>
            <person name="Lou Y."/>
            <person name="Lucas S."/>
            <person name="Martin F."/>
            <person name="Montanini B."/>
            <person name="Napoli C."/>
            <person name="Nelson D.R."/>
            <person name="Nelson C."/>
            <person name="Nieminen K."/>
            <person name="Nilsson O."/>
            <person name="Pereda V."/>
            <person name="Peter G."/>
            <person name="Philippe R."/>
            <person name="Pilate G."/>
            <person name="Poliakov A."/>
            <person name="Razumovskaya J."/>
            <person name="Richardson P."/>
            <person name="Rinaldi C."/>
            <person name="Ritland K."/>
            <person name="Rouze P."/>
            <person name="Ryaboy D."/>
            <person name="Schmutz J."/>
            <person name="Schrader J."/>
            <person name="Segerman B."/>
            <person name="Shin H."/>
            <person name="Siddiqui A."/>
            <person name="Sterky F."/>
            <person name="Terry A."/>
            <person name="Tsai C.J."/>
            <person name="Uberbacher E."/>
            <person name="Unneberg P."/>
            <person name="Vahala J."/>
            <person name="Wall K."/>
            <person name="Wessler S."/>
            <person name="Yang G."/>
            <person name="Yin T."/>
            <person name="Douglas C."/>
            <person name="Marra M."/>
            <person name="Sandberg G."/>
            <person name="Van de Peer Y."/>
            <person name="Rokhsar D."/>
        </authorList>
    </citation>
    <scope>NUCLEOTIDE SEQUENCE [LARGE SCALE GENOMIC DNA]</scope>
    <source>
        <strain evidence="11">Nisqually-1</strain>
    </source>
</reference>
<dbReference type="Gene3D" id="2.60.120.650">
    <property type="entry name" value="Cupin"/>
    <property type="match status" value="1"/>
</dbReference>
<evidence type="ECO:0000259" key="9">
    <source>
        <dbReference type="PROSITE" id="PS50089"/>
    </source>
</evidence>
<protein>
    <recommendedName>
        <fullName evidence="12">JmjC domain-containing protein</fullName>
    </recommendedName>
</protein>
<dbReference type="GO" id="GO:0032454">
    <property type="term" value="F:histone H3K9 demethylase activity"/>
    <property type="evidence" value="ECO:0000318"/>
    <property type="project" value="GO_Central"/>
</dbReference>
<dbReference type="InterPro" id="IPR003347">
    <property type="entry name" value="JmjC_dom"/>
</dbReference>
<evidence type="ECO:0000256" key="7">
    <source>
        <dbReference type="PROSITE-ProRule" id="PRU00175"/>
    </source>
</evidence>
<evidence type="ECO:0000256" key="8">
    <source>
        <dbReference type="SAM" id="MobiDB-lite"/>
    </source>
</evidence>
<dbReference type="InParanoid" id="A0A2K1R8X9"/>
<feature type="compositionally biased region" description="Basic residues" evidence="8">
    <location>
        <begin position="274"/>
        <end position="285"/>
    </location>
</feature>
<keyword evidence="3" id="KW-0479">Metal-binding</keyword>
<proteinExistence type="inferred from homology"/>
<dbReference type="SMART" id="SM00558">
    <property type="entry name" value="JmjC"/>
    <property type="match status" value="1"/>
</dbReference>
<dbReference type="AlphaFoldDB" id="A0A2K1R8X9"/>
<dbReference type="FunCoup" id="A0A2K1R8X9">
    <property type="interactions" value="302"/>
</dbReference>
<sequence>MAAMIAKSRINRDDDNKIRRFQGASLNFSLHETRERVKKSRQNKFNEVVASKMRRKISCKKVEVIQLSSDSDDDDWSPRRRKKAPNRKLILAAESELSESDEECSPSERRNDLSEKIKPAPEIELSKSDDQWFLGARRKDSSKKTNPAPEIELSKSDDQWFLGARRKDSSKKTNPAPEIELLKSDDHWCLGTRRKASSNKTKPASEIELMKSDDQQCLGTRSKASSKKITLTPDVGFSGSNGELPQTRVKTSSKKIKSTSEIELSNSSDEWSPRARRKTSSKKVKPVTESDFLESNGFPKRQQNGLKKRSRSSSVGVGFDVDSEEDVLEAICLVKMRERIRTRISITEMNERSLKEAREKNIDSMNSSFCASSSSESASSSLSVSVSKHDGYSNGVSAARNVKAKGQEIKLCHQCMKKERRTVVVCKKCERMYCIQCIKQWYPEMTEGQFAEQCPFCCKKCNCNVCLHSSGLIKTSKRNITNHEKVRHLHYLIKSLLPFLEQICDEQTEEVQIEAGIGDFPVDIAENFCYSNERVYCNYCATSIVDFHRSCRKCAYELCLSCCREIRKGSLSSRAENFFWYVDRGFDYMHGGDPLPCQYQNPYDHSESLVLPWNASEDGSISCPPQELGGCGDCLLELKRILPLGWVAELEKRAEELLGICDTEQASLTCKCNEAGEGVLRRAAFREGSEDNYLYCPASKDILEYEELFHFQKHWVKGEPVIVRDVLEQTTRLSWEPKVMWRALCENVDSHISSKMSEVKAIDCLACCEVEINTRQFFKGYTEGRTYHNFWPEMLKLKDWPPSDKFENLLPRHCDEFNSALPFQEYSDPNAGILNVAVKFPADHLQPDLGPKTYIAYGTREELGRGDSVTKLHCDMSDAVNILTHTAEVALSQEQCSAIELLKMKHRAQDEKEYLEQDKVDNPHIELDQGNDILKEEMDVSEIREPQKPPSEINEKLENTEDVLRGATLSGLPSEVETMDKTGGAALWDIFRREDVPKLEEYLRKHHREFRHNYCAPVEQVVHPIHDQCFYLTVEHKRKLKEEFGVEAWTFEQRVGEAVFIPAGCPHQVRNLQSCTKVAVDFVSPENIRECLRLTEEFRQLPVNHRAREDKLEIKKMIIYAIDKAIIDLQELTKSQH</sequence>
<dbReference type="GO" id="GO:0008270">
    <property type="term" value="F:zinc ion binding"/>
    <property type="evidence" value="ECO:0007669"/>
    <property type="project" value="UniProtKB-KW"/>
</dbReference>
<evidence type="ECO:0000256" key="4">
    <source>
        <dbReference type="ARBA" id="ARBA00023015"/>
    </source>
</evidence>
<feature type="compositionally biased region" description="Polar residues" evidence="8">
    <location>
        <begin position="215"/>
        <end position="229"/>
    </location>
</feature>
<dbReference type="GO" id="GO:0000118">
    <property type="term" value="C:histone deacetylase complex"/>
    <property type="evidence" value="ECO:0000318"/>
    <property type="project" value="GO_Central"/>
</dbReference>
<feature type="compositionally biased region" description="Basic and acidic residues" evidence="8">
    <location>
        <begin position="203"/>
        <end position="214"/>
    </location>
</feature>
<evidence type="ECO:0000313" key="11">
    <source>
        <dbReference type="EMBL" id="PNS23741.1"/>
    </source>
</evidence>
<keyword evidence="7" id="KW-0862">Zinc</keyword>
<dbReference type="InterPro" id="IPR001841">
    <property type="entry name" value="Znf_RING"/>
</dbReference>
<evidence type="ECO:0000256" key="3">
    <source>
        <dbReference type="ARBA" id="ARBA00022723"/>
    </source>
</evidence>
<dbReference type="CDD" id="cd02208">
    <property type="entry name" value="cupin_RmlC-like"/>
    <property type="match status" value="1"/>
</dbReference>
<dbReference type="PROSITE" id="PS51184">
    <property type="entry name" value="JMJC"/>
    <property type="match status" value="1"/>
</dbReference>
<feature type="compositionally biased region" description="Basic and acidic residues" evidence="8">
    <location>
        <begin position="106"/>
        <end position="130"/>
    </location>
</feature>
<dbReference type="PROSITE" id="PS50089">
    <property type="entry name" value="ZF_RING_2"/>
    <property type="match status" value="1"/>
</dbReference>
<evidence type="ECO:0000259" key="10">
    <source>
        <dbReference type="PROSITE" id="PS51184"/>
    </source>
</evidence>
<keyword evidence="6" id="KW-0539">Nucleus</keyword>
<dbReference type="GO" id="GO:0000785">
    <property type="term" value="C:chromatin"/>
    <property type="evidence" value="ECO:0000318"/>
    <property type="project" value="GO_Central"/>
</dbReference>
<dbReference type="EMBL" id="KZ623356">
    <property type="protein sequence ID" value="PNS23741.1"/>
    <property type="molecule type" value="Genomic_DNA"/>
</dbReference>
<dbReference type="Pfam" id="PF10497">
    <property type="entry name" value="zf-4CXXC_R1"/>
    <property type="match status" value="1"/>
</dbReference>
<feature type="domain" description="JmjC" evidence="10">
    <location>
        <begin position="829"/>
        <end position="1099"/>
    </location>
</feature>
<comment type="subcellular location">
    <subcellularLocation>
        <location evidence="1">Nucleus</location>
    </subcellularLocation>
</comment>
<evidence type="ECO:0000256" key="2">
    <source>
        <dbReference type="ARBA" id="ARBA00006801"/>
    </source>
</evidence>
<evidence type="ECO:0008006" key="12">
    <source>
        <dbReference type="Google" id="ProtNLM"/>
    </source>
</evidence>
<dbReference type="InterPro" id="IPR018866">
    <property type="entry name" value="Znf-4CXXC_R1"/>
</dbReference>
<keyword evidence="5" id="KW-0804">Transcription</keyword>
<organism evidence="11">
    <name type="scientific">Populus trichocarpa</name>
    <name type="common">Western balsam poplar</name>
    <name type="synonym">Populus balsamifera subsp. trichocarpa</name>
    <dbReference type="NCBI Taxonomy" id="3694"/>
    <lineage>
        <taxon>Eukaryota</taxon>
        <taxon>Viridiplantae</taxon>
        <taxon>Streptophyta</taxon>
        <taxon>Embryophyta</taxon>
        <taxon>Tracheophyta</taxon>
        <taxon>Spermatophyta</taxon>
        <taxon>Magnoliopsida</taxon>
        <taxon>eudicotyledons</taxon>
        <taxon>Gunneridae</taxon>
        <taxon>Pentapetalae</taxon>
        <taxon>rosids</taxon>
        <taxon>fabids</taxon>
        <taxon>Malpighiales</taxon>
        <taxon>Salicaceae</taxon>
        <taxon>Saliceae</taxon>
        <taxon>Populus</taxon>
    </lineage>
</organism>
<keyword evidence="4" id="KW-0805">Transcription regulation</keyword>
<dbReference type="PANTHER" id="PTHR12549">
    <property type="entry name" value="JMJC DOMAIN-CONTAINING HISTONE DEMETHYLATION PROTEIN"/>
    <property type="match status" value="1"/>
</dbReference>
<dbReference type="GO" id="GO:0031490">
    <property type="term" value="F:chromatin DNA binding"/>
    <property type="evidence" value="ECO:0000318"/>
    <property type="project" value="GO_Central"/>
</dbReference>
<dbReference type="GO" id="GO:0006357">
    <property type="term" value="P:regulation of transcription by RNA polymerase II"/>
    <property type="evidence" value="ECO:0000318"/>
    <property type="project" value="GO_Central"/>
</dbReference>
<keyword evidence="7" id="KW-0863">Zinc-finger</keyword>
<evidence type="ECO:0000256" key="5">
    <source>
        <dbReference type="ARBA" id="ARBA00023163"/>
    </source>
</evidence>